<dbReference type="SUPFAM" id="SSF52540">
    <property type="entry name" value="P-loop containing nucleoside triphosphate hydrolases"/>
    <property type="match status" value="1"/>
</dbReference>
<evidence type="ECO:0000313" key="1">
    <source>
        <dbReference type="EMBL" id="PWU24065.1"/>
    </source>
</evidence>
<dbReference type="AlphaFoldDB" id="A0A317JRC3"/>
<name>A0A317JRC3_9BACT</name>
<proteinExistence type="predicted"/>
<evidence type="ECO:0000313" key="2">
    <source>
        <dbReference type="Proteomes" id="UP000246104"/>
    </source>
</evidence>
<organism evidence="1 2">
    <name type="scientific">Candidatus Cerribacteria bacterium 'Amazon FNV 2010 28 9'</name>
    <dbReference type="NCBI Taxonomy" id="2081795"/>
    <lineage>
        <taxon>Bacteria</taxon>
        <taxon>Candidatus Cerribacteria</taxon>
    </lineage>
</organism>
<comment type="caution">
    <text evidence="1">The sequence shown here is derived from an EMBL/GenBank/DDBJ whole genome shotgun (WGS) entry which is preliminary data.</text>
</comment>
<protein>
    <recommendedName>
        <fullName evidence="3">Shikimate kinase</fullName>
    </recommendedName>
</protein>
<sequence length="169" mass="19799">MHSLSVLLITRTCASGKTTLGELLEAKHGYKHIDGDVVWKKVKEENKRLGSQLKVGWNEIHFDILRDSLENIHSSNLVITHIIYPEVLPLYQGFFAERGMRMHFIVLTPHLQTIYERNNTRTCWSKPTPKQYVDEIYEKLHKDVYKEYFLDTSDQTPEQTVEGILERVK</sequence>
<accession>A0A317JRC3</accession>
<reference evidence="1 2" key="1">
    <citation type="submission" date="2018-02" db="EMBL/GenBank/DDBJ databases">
        <title>Genomic Reconstructions from Amazon Rainforest and Pasture Soil Reveal Novel Insights into the Physiology of Candidate Phyla in Tropical Sites.</title>
        <authorList>
            <person name="Kroeger M.E."/>
            <person name="Delmont T."/>
            <person name="Eren A.M."/>
            <person name="Guo J."/>
            <person name="Meyer K.M."/>
            <person name="Khan K."/>
            <person name="Rodrigues J.L.M."/>
            <person name="Bohannan B.J.M."/>
            <person name="Tringe S."/>
            <person name="Borges C.D."/>
            <person name="Tiedje J."/>
            <person name="Tsai S.M."/>
            <person name="Nusslein K."/>
        </authorList>
    </citation>
    <scope>NUCLEOTIDE SEQUENCE [LARGE SCALE GENOMIC DNA]</scope>
    <source>
        <strain evidence="1">Amazon FNV 2010 28 9</strain>
    </source>
</reference>
<dbReference type="Proteomes" id="UP000246104">
    <property type="component" value="Unassembled WGS sequence"/>
</dbReference>
<gene>
    <name evidence="1" type="ORF">C5B42_00915</name>
</gene>
<dbReference type="InterPro" id="IPR027417">
    <property type="entry name" value="P-loop_NTPase"/>
</dbReference>
<dbReference type="Gene3D" id="3.40.50.300">
    <property type="entry name" value="P-loop containing nucleotide triphosphate hydrolases"/>
    <property type="match status" value="1"/>
</dbReference>
<dbReference type="EMBL" id="PSRQ01000014">
    <property type="protein sequence ID" value="PWU24065.1"/>
    <property type="molecule type" value="Genomic_DNA"/>
</dbReference>
<evidence type="ECO:0008006" key="3">
    <source>
        <dbReference type="Google" id="ProtNLM"/>
    </source>
</evidence>